<dbReference type="InterPro" id="IPR036249">
    <property type="entry name" value="Thioredoxin-like_sf"/>
</dbReference>
<dbReference type="SUPFAM" id="SSF52833">
    <property type="entry name" value="Thioredoxin-like"/>
    <property type="match status" value="1"/>
</dbReference>
<proteinExistence type="inferred from homology"/>
<accession>A0A813J3F6</accession>
<dbReference type="PROSITE" id="PS51352">
    <property type="entry name" value="THIOREDOXIN_2"/>
    <property type="match status" value="1"/>
</dbReference>
<dbReference type="GO" id="GO:0005783">
    <property type="term" value="C:endoplasmic reticulum"/>
    <property type="evidence" value="ECO:0007669"/>
    <property type="project" value="TreeGrafter"/>
</dbReference>
<name>A0A813J3F6_POLGL</name>
<reference evidence="6" key="1">
    <citation type="submission" date="2021-02" db="EMBL/GenBank/DDBJ databases">
        <authorList>
            <person name="Dougan E. K."/>
            <person name="Rhodes N."/>
            <person name="Thang M."/>
            <person name="Chan C."/>
        </authorList>
    </citation>
    <scope>NUCLEOTIDE SEQUENCE</scope>
</reference>
<protein>
    <recommendedName>
        <fullName evidence="5">Thioredoxin domain-containing protein</fullName>
    </recommendedName>
</protein>
<feature type="signal peptide" evidence="4">
    <location>
        <begin position="1"/>
        <end position="25"/>
    </location>
</feature>
<evidence type="ECO:0000259" key="5">
    <source>
        <dbReference type="PROSITE" id="PS51352"/>
    </source>
</evidence>
<keyword evidence="3" id="KW-0812">Transmembrane</keyword>
<dbReference type="Pfam" id="PF00085">
    <property type="entry name" value="Thioredoxin"/>
    <property type="match status" value="1"/>
</dbReference>
<evidence type="ECO:0000256" key="2">
    <source>
        <dbReference type="ARBA" id="ARBA00022729"/>
    </source>
</evidence>
<evidence type="ECO:0000313" key="7">
    <source>
        <dbReference type="Proteomes" id="UP000626109"/>
    </source>
</evidence>
<dbReference type="InterPro" id="IPR013766">
    <property type="entry name" value="Thioredoxin_domain"/>
</dbReference>
<dbReference type="Gene3D" id="3.40.30.10">
    <property type="entry name" value="Glutaredoxin"/>
    <property type="match status" value="1"/>
</dbReference>
<evidence type="ECO:0000313" key="6">
    <source>
        <dbReference type="EMBL" id="CAE8672302.1"/>
    </source>
</evidence>
<feature type="transmembrane region" description="Helical" evidence="3">
    <location>
        <begin position="173"/>
        <end position="193"/>
    </location>
</feature>
<keyword evidence="2 4" id="KW-0732">Signal</keyword>
<dbReference type="EMBL" id="CAJNNW010024422">
    <property type="protein sequence ID" value="CAE8672302.1"/>
    <property type="molecule type" value="Genomic_DNA"/>
</dbReference>
<dbReference type="PANTHER" id="PTHR45672">
    <property type="entry name" value="PROTEIN DISULFIDE-ISOMERASE C17H9.14C-RELATED"/>
    <property type="match status" value="1"/>
</dbReference>
<evidence type="ECO:0000256" key="1">
    <source>
        <dbReference type="ARBA" id="ARBA00006347"/>
    </source>
</evidence>
<keyword evidence="3" id="KW-1133">Transmembrane helix</keyword>
<organism evidence="6 7">
    <name type="scientific">Polarella glacialis</name>
    <name type="common">Dinoflagellate</name>
    <dbReference type="NCBI Taxonomy" id="89957"/>
    <lineage>
        <taxon>Eukaryota</taxon>
        <taxon>Sar</taxon>
        <taxon>Alveolata</taxon>
        <taxon>Dinophyceae</taxon>
        <taxon>Suessiales</taxon>
        <taxon>Suessiaceae</taxon>
        <taxon>Polarella</taxon>
    </lineage>
</organism>
<sequence>PLLGKMALLRLHAGLMLLGLHFVAAQDSEVTSLAANKLMDLSDEALDSTVKDGKGPVFVKFFAPWCKHCKDMANDWHELAKQDWPDDLRVARIDCTKDPDARKKYGFSGYPTLLMFETGGAVMRKYQGDRSLASMADFCRGGWKDAPVHDPNAPQLKRTWRQELMRMPWSIKMVFGLFALGFPAAIFAACWDVRQGHVKKAKRRAERQLEMAAMKGNKAE</sequence>
<dbReference type="PANTHER" id="PTHR45672:SF3">
    <property type="entry name" value="THIOREDOXIN DOMAIN-CONTAINING PROTEIN 5"/>
    <property type="match status" value="1"/>
</dbReference>
<feature type="non-terminal residue" evidence="6">
    <location>
        <position position="1"/>
    </location>
</feature>
<dbReference type="InterPro" id="IPR051063">
    <property type="entry name" value="PDI"/>
</dbReference>
<dbReference type="GO" id="GO:0003756">
    <property type="term" value="F:protein disulfide isomerase activity"/>
    <property type="evidence" value="ECO:0007669"/>
    <property type="project" value="TreeGrafter"/>
</dbReference>
<dbReference type="CDD" id="cd02961">
    <property type="entry name" value="PDI_a_family"/>
    <property type="match status" value="1"/>
</dbReference>
<feature type="domain" description="Thioredoxin" evidence="5">
    <location>
        <begin position="32"/>
        <end position="144"/>
    </location>
</feature>
<gene>
    <name evidence="6" type="ORF">PGLA2088_LOCUS17984</name>
</gene>
<evidence type="ECO:0000256" key="3">
    <source>
        <dbReference type="SAM" id="Phobius"/>
    </source>
</evidence>
<dbReference type="GO" id="GO:0006457">
    <property type="term" value="P:protein folding"/>
    <property type="evidence" value="ECO:0007669"/>
    <property type="project" value="TreeGrafter"/>
</dbReference>
<evidence type="ECO:0000256" key="4">
    <source>
        <dbReference type="SAM" id="SignalP"/>
    </source>
</evidence>
<comment type="similarity">
    <text evidence="1">Belongs to the protein disulfide isomerase family.</text>
</comment>
<keyword evidence="3" id="KW-0472">Membrane</keyword>
<dbReference type="Proteomes" id="UP000626109">
    <property type="component" value="Unassembled WGS sequence"/>
</dbReference>
<comment type="caution">
    <text evidence="6">The sequence shown here is derived from an EMBL/GenBank/DDBJ whole genome shotgun (WGS) entry which is preliminary data.</text>
</comment>
<dbReference type="AlphaFoldDB" id="A0A813J3F6"/>
<feature type="chain" id="PRO_5032668780" description="Thioredoxin domain-containing protein" evidence="4">
    <location>
        <begin position="26"/>
        <end position="220"/>
    </location>
</feature>